<dbReference type="CDD" id="cd16327">
    <property type="entry name" value="RseB"/>
    <property type="match status" value="1"/>
</dbReference>
<evidence type="ECO:0000313" key="8">
    <source>
        <dbReference type="EMBL" id="MBZ9568658.1"/>
    </source>
</evidence>
<evidence type="ECO:0000256" key="4">
    <source>
        <dbReference type="ARBA" id="ARBA00022764"/>
    </source>
</evidence>
<reference evidence="8 9" key="1">
    <citation type="submission" date="2021-05" db="EMBL/GenBank/DDBJ databases">
        <title>Petroleum and Energy Research Collection (APPE): ex situ preservation of microbial diversity associated with the oil industry and exploitation of its biotechnological potential.</title>
        <authorList>
            <person name="Paixao C.T.M."/>
            <person name="Gomes M.B."/>
            <person name="Oliveira V.M."/>
        </authorList>
    </citation>
    <scope>NUCLEOTIDE SEQUENCE [LARGE SCALE GENOMIC DNA]</scope>
    <source>
        <strain evidence="8 9">LIT2</strain>
    </source>
</reference>
<sequence>MPNRWIALVAPLLLWGAGPARADTPDAAGLDCRRLSEAAAPETPRAWLERSLWASHCYQFRARAVRISGEGVRTLALSHDVENGVEREIASYLDGPPVVYERRGRVGRGSPAQAIGTGRASPTAILSRLDGHYRLTLDGESRVAGRDVMRLDIDAQDNLRYGHRLWLDKRTGLPLKQVMVGLDGRILETFQMTELGEPSLYDGTIDFEPLATPSSSPWAARWLPSGYHALPLPNDFGVRSVPVAHRLYSDGLSSFSVFIEPLRQRKRVLRAGMHRLGITHAAVRHIRLGDRVFQIVAIGEVPPVALARVVEGLEYQPPDDTR</sequence>
<proteinExistence type="inferred from homology"/>
<dbReference type="Proteomes" id="UP001319883">
    <property type="component" value="Unassembled WGS sequence"/>
</dbReference>
<keyword evidence="9" id="KW-1185">Reference proteome</keyword>
<evidence type="ECO:0000313" key="9">
    <source>
        <dbReference type="Proteomes" id="UP001319883"/>
    </source>
</evidence>
<evidence type="ECO:0000256" key="5">
    <source>
        <dbReference type="SAM" id="SignalP"/>
    </source>
</evidence>
<name>A0ABS7X2J7_9GAMM</name>
<keyword evidence="4" id="KW-0574">Periplasm</keyword>
<dbReference type="InterPro" id="IPR033436">
    <property type="entry name" value="MucB/RseB_C"/>
</dbReference>
<evidence type="ECO:0000256" key="3">
    <source>
        <dbReference type="ARBA" id="ARBA00022729"/>
    </source>
</evidence>
<evidence type="ECO:0000259" key="6">
    <source>
        <dbReference type="Pfam" id="PF03888"/>
    </source>
</evidence>
<dbReference type="PIRSF" id="PIRSF005427">
    <property type="entry name" value="RseB"/>
    <property type="match status" value="1"/>
</dbReference>
<dbReference type="PANTHER" id="PTHR38782">
    <property type="match status" value="1"/>
</dbReference>
<feature type="signal peptide" evidence="5">
    <location>
        <begin position="1"/>
        <end position="22"/>
    </location>
</feature>
<feature type="domain" description="MucB/RseB C-terminal" evidence="7">
    <location>
        <begin position="214"/>
        <end position="313"/>
    </location>
</feature>
<comment type="caution">
    <text evidence="8">The sequence shown here is derived from an EMBL/GenBank/DDBJ whole genome shotgun (WGS) entry which is preliminary data.</text>
</comment>
<feature type="chain" id="PRO_5046112020" evidence="5">
    <location>
        <begin position="23"/>
        <end position="322"/>
    </location>
</feature>
<accession>A0ABS7X2J7</accession>
<dbReference type="InterPro" id="IPR005588">
    <property type="entry name" value="MucB_RseB"/>
</dbReference>
<dbReference type="PANTHER" id="PTHR38782:SF1">
    <property type="entry name" value="SIGMA-E FACTOR REGULATORY PROTEIN RSEB"/>
    <property type="match status" value="1"/>
</dbReference>
<dbReference type="EMBL" id="JAGXFD010000001">
    <property type="protein sequence ID" value="MBZ9568658.1"/>
    <property type="molecule type" value="Genomic_DNA"/>
</dbReference>
<evidence type="ECO:0000256" key="1">
    <source>
        <dbReference type="ARBA" id="ARBA00004418"/>
    </source>
</evidence>
<dbReference type="RefSeq" id="WP_163650119.1">
    <property type="nucleotide sequence ID" value="NZ_JAGXFC010000001.1"/>
</dbReference>
<comment type="subcellular location">
    <subcellularLocation>
        <location evidence="1">Periplasm</location>
    </subcellularLocation>
</comment>
<dbReference type="Gene3D" id="3.30.200.100">
    <property type="entry name" value="MucB/RseB, C-terminal domain"/>
    <property type="match status" value="1"/>
</dbReference>
<evidence type="ECO:0000259" key="7">
    <source>
        <dbReference type="Pfam" id="PF17188"/>
    </source>
</evidence>
<evidence type="ECO:0000256" key="2">
    <source>
        <dbReference type="ARBA" id="ARBA00008150"/>
    </source>
</evidence>
<dbReference type="Pfam" id="PF03888">
    <property type="entry name" value="MucB_RseB"/>
    <property type="match status" value="1"/>
</dbReference>
<protein>
    <submittedName>
        <fullName evidence="8">MucB/RseB C-terminal domain-containing protein</fullName>
    </submittedName>
</protein>
<dbReference type="InterPro" id="IPR038484">
    <property type="entry name" value="MucB/RseB_C_sf"/>
</dbReference>
<comment type="similarity">
    <text evidence="2">Belongs to the RseB family.</text>
</comment>
<dbReference type="Pfam" id="PF17188">
    <property type="entry name" value="MucB_RseB_C"/>
    <property type="match status" value="1"/>
</dbReference>
<keyword evidence="3 5" id="KW-0732">Signal</keyword>
<feature type="domain" description="MucB/RseB N-terminal" evidence="6">
    <location>
        <begin position="44"/>
        <end position="195"/>
    </location>
</feature>
<gene>
    <name evidence="8" type="ORF">KGQ91_13355</name>
</gene>
<organism evidence="8 9">
    <name type="scientific">Modicisalibacter tunisiensis</name>
    <dbReference type="NCBI Taxonomy" id="390637"/>
    <lineage>
        <taxon>Bacteria</taxon>
        <taxon>Pseudomonadati</taxon>
        <taxon>Pseudomonadota</taxon>
        <taxon>Gammaproteobacteria</taxon>
        <taxon>Oceanospirillales</taxon>
        <taxon>Halomonadaceae</taxon>
        <taxon>Modicisalibacter</taxon>
    </lineage>
</organism>
<dbReference type="InterPro" id="IPR033434">
    <property type="entry name" value="MucB/RseB_N"/>
</dbReference>
<dbReference type="Gene3D" id="2.50.20.10">
    <property type="entry name" value="Lipoprotein localisation LolA/LolB/LppX"/>
    <property type="match status" value="1"/>
</dbReference>